<feature type="domain" description="Winged helix DNA-binding" evidence="2">
    <location>
        <begin position="27"/>
        <end position="105"/>
    </location>
</feature>
<dbReference type="InterPro" id="IPR027395">
    <property type="entry name" value="WH_DNA-bd_dom"/>
</dbReference>
<dbReference type="EMBL" id="BHZD01000001">
    <property type="protein sequence ID" value="GCD47415.1"/>
    <property type="molecule type" value="Genomic_DNA"/>
</dbReference>
<evidence type="ECO:0000259" key="2">
    <source>
        <dbReference type="Pfam" id="PF13601"/>
    </source>
</evidence>
<protein>
    <submittedName>
        <fullName evidence="3">Transcriptional regulator</fullName>
    </submittedName>
</protein>
<dbReference type="Proteomes" id="UP000286746">
    <property type="component" value="Unassembled WGS sequence"/>
</dbReference>
<feature type="region of interest" description="Disordered" evidence="1">
    <location>
        <begin position="115"/>
        <end position="159"/>
    </location>
</feature>
<dbReference type="PANTHER" id="PTHR37318:SF1">
    <property type="entry name" value="BSL7504 PROTEIN"/>
    <property type="match status" value="1"/>
</dbReference>
<feature type="compositionally biased region" description="Low complexity" evidence="1">
    <location>
        <begin position="116"/>
        <end position="140"/>
    </location>
</feature>
<accession>A0A401WDJ9</accession>
<comment type="caution">
    <text evidence="3">The sequence shown here is derived from an EMBL/GenBank/DDBJ whole genome shotgun (WGS) entry which is preliminary data.</text>
</comment>
<gene>
    <name evidence="3" type="ORF">GKJPGBOP_07181</name>
</gene>
<dbReference type="Gene3D" id="1.10.10.10">
    <property type="entry name" value="Winged helix-like DNA-binding domain superfamily/Winged helix DNA-binding domain"/>
    <property type="match status" value="1"/>
</dbReference>
<name>A0A401WDJ9_STREY</name>
<evidence type="ECO:0000313" key="3">
    <source>
        <dbReference type="EMBL" id="GCD47415.1"/>
    </source>
</evidence>
<reference evidence="3 4" key="1">
    <citation type="submission" date="2018-11" db="EMBL/GenBank/DDBJ databases">
        <title>Whole genome sequence of Streptomyces paromomycinus NBRC 15454(T).</title>
        <authorList>
            <person name="Komaki H."/>
            <person name="Tamura T."/>
        </authorList>
    </citation>
    <scope>NUCLEOTIDE SEQUENCE [LARGE SCALE GENOMIC DNA]</scope>
    <source>
        <strain evidence="3 4">NBRC 15454</strain>
    </source>
</reference>
<dbReference type="InterPro" id="IPR036390">
    <property type="entry name" value="WH_DNA-bd_sf"/>
</dbReference>
<evidence type="ECO:0000313" key="4">
    <source>
        <dbReference type="Proteomes" id="UP000286746"/>
    </source>
</evidence>
<dbReference type="PANTHER" id="PTHR37318">
    <property type="entry name" value="BSL7504 PROTEIN"/>
    <property type="match status" value="1"/>
</dbReference>
<dbReference type="SUPFAM" id="SSF46785">
    <property type="entry name" value="Winged helix' DNA-binding domain"/>
    <property type="match status" value="1"/>
</dbReference>
<keyword evidence="4" id="KW-1185">Reference proteome</keyword>
<evidence type="ECO:0000256" key="1">
    <source>
        <dbReference type="SAM" id="MobiDB-lite"/>
    </source>
</evidence>
<dbReference type="Pfam" id="PF13601">
    <property type="entry name" value="HTH_34"/>
    <property type="match status" value="1"/>
</dbReference>
<sequence>MTEGSPQAGTGGSHPRHALVPLLNSPVRLSVVAALSPVDRAEFAVVRDLVEVTDSALSKQVAALEAAGWVAVSKGRSGRRPLTWLALTAEGRAVYRRHVAALRAIAEGDGAGHITAPGGAVPDGAVPDGAVPDGAAPGGDTVLDGVVSPSCHDDGHDHT</sequence>
<dbReference type="InterPro" id="IPR036388">
    <property type="entry name" value="WH-like_DNA-bd_sf"/>
</dbReference>
<organism evidence="3 4">
    <name type="scientific">Streptomyces paromomycinus</name>
    <name type="common">Streptomyces rimosus subsp. paromomycinus</name>
    <dbReference type="NCBI Taxonomy" id="92743"/>
    <lineage>
        <taxon>Bacteria</taxon>
        <taxon>Bacillati</taxon>
        <taxon>Actinomycetota</taxon>
        <taxon>Actinomycetes</taxon>
        <taxon>Kitasatosporales</taxon>
        <taxon>Streptomycetaceae</taxon>
        <taxon>Streptomyces</taxon>
    </lineage>
</organism>
<dbReference type="RefSeq" id="WP_125057536.1">
    <property type="nucleotide sequence ID" value="NZ_BHZD01000001.1"/>
</dbReference>
<proteinExistence type="predicted"/>
<dbReference type="AlphaFoldDB" id="A0A401WDJ9"/>